<dbReference type="GO" id="GO:0005829">
    <property type="term" value="C:cytosol"/>
    <property type="evidence" value="ECO:0007669"/>
    <property type="project" value="TreeGrafter"/>
</dbReference>
<evidence type="ECO:0000256" key="12">
    <source>
        <dbReference type="ARBA" id="ARBA00070745"/>
    </source>
</evidence>
<keyword evidence="7 13" id="KW-0067">ATP-binding</keyword>
<evidence type="ECO:0000256" key="8">
    <source>
        <dbReference type="ARBA" id="ARBA00022842"/>
    </source>
</evidence>
<dbReference type="EMBL" id="CASHTH010002518">
    <property type="protein sequence ID" value="CAI8031103.1"/>
    <property type="molecule type" value="Genomic_DNA"/>
</dbReference>
<dbReference type="SUPFAM" id="SSF52540">
    <property type="entry name" value="P-loop containing nucleoside triphosphate hydrolases"/>
    <property type="match status" value="1"/>
</dbReference>
<dbReference type="GO" id="GO:0019856">
    <property type="term" value="P:pyrimidine nucleobase biosynthetic process"/>
    <property type="evidence" value="ECO:0007669"/>
    <property type="project" value="TreeGrafter"/>
</dbReference>
<evidence type="ECO:0000256" key="2">
    <source>
        <dbReference type="ARBA" id="ARBA00007533"/>
    </source>
</evidence>
<keyword evidence="5" id="KW-0479">Metal-binding</keyword>
<evidence type="ECO:0000256" key="1">
    <source>
        <dbReference type="ARBA" id="ARBA00005171"/>
    </source>
</evidence>
<dbReference type="PANTHER" id="PTHR11550">
    <property type="entry name" value="CTP SYNTHASE"/>
    <property type="match status" value="1"/>
</dbReference>
<dbReference type="GO" id="GO:0042802">
    <property type="term" value="F:identical protein binding"/>
    <property type="evidence" value="ECO:0007669"/>
    <property type="project" value="TreeGrafter"/>
</dbReference>
<dbReference type="Pfam" id="PF00117">
    <property type="entry name" value="GATase"/>
    <property type="match status" value="1"/>
</dbReference>
<evidence type="ECO:0000259" key="16">
    <source>
        <dbReference type="Pfam" id="PF06418"/>
    </source>
</evidence>
<reference evidence="17" key="1">
    <citation type="submission" date="2023-03" db="EMBL/GenBank/DDBJ databases">
        <authorList>
            <person name="Steffen K."/>
            <person name="Cardenas P."/>
        </authorList>
    </citation>
    <scope>NUCLEOTIDE SEQUENCE</scope>
</reference>
<dbReference type="InterPro" id="IPR017926">
    <property type="entry name" value="GATASE"/>
</dbReference>
<dbReference type="SUPFAM" id="SSF52317">
    <property type="entry name" value="Class I glutamine amidotransferase-like"/>
    <property type="match status" value="1"/>
</dbReference>
<dbReference type="FunFam" id="3.40.50.880:FF:000002">
    <property type="entry name" value="CTP synthase"/>
    <property type="match status" value="1"/>
</dbReference>
<feature type="domain" description="Glutamine amidotransferase" evidence="15">
    <location>
        <begin position="303"/>
        <end position="529"/>
    </location>
</feature>
<comment type="catalytic activity">
    <reaction evidence="11 13">
        <text>UTP + L-glutamine + ATP + H2O = CTP + L-glutamate + ADP + phosphate + 2 H(+)</text>
        <dbReference type="Rhea" id="RHEA:26426"/>
        <dbReference type="ChEBI" id="CHEBI:15377"/>
        <dbReference type="ChEBI" id="CHEBI:15378"/>
        <dbReference type="ChEBI" id="CHEBI:29985"/>
        <dbReference type="ChEBI" id="CHEBI:30616"/>
        <dbReference type="ChEBI" id="CHEBI:37563"/>
        <dbReference type="ChEBI" id="CHEBI:43474"/>
        <dbReference type="ChEBI" id="CHEBI:46398"/>
        <dbReference type="ChEBI" id="CHEBI:58359"/>
        <dbReference type="ChEBI" id="CHEBI:456216"/>
        <dbReference type="EC" id="6.3.4.2"/>
    </reaction>
</comment>
<protein>
    <recommendedName>
        <fullName evidence="12 13">CTP synthase</fullName>
        <ecNumber evidence="3 13">6.3.4.2</ecNumber>
    </recommendedName>
    <alternativeName>
        <fullName evidence="13">UTP--ammonia ligase</fullName>
    </alternativeName>
</protein>
<keyword evidence="18" id="KW-1185">Reference proteome</keyword>
<evidence type="ECO:0000256" key="6">
    <source>
        <dbReference type="ARBA" id="ARBA00022741"/>
    </source>
</evidence>
<feature type="domain" description="CTP synthase N-terminal" evidence="16">
    <location>
        <begin position="4"/>
        <end position="268"/>
    </location>
</feature>
<dbReference type="PROSITE" id="PS51273">
    <property type="entry name" value="GATASE_TYPE_1"/>
    <property type="match status" value="1"/>
</dbReference>
<dbReference type="InterPro" id="IPR004468">
    <property type="entry name" value="CTP_synthase"/>
</dbReference>
<dbReference type="CDD" id="cd01746">
    <property type="entry name" value="GATase1_CTP_Synthase"/>
    <property type="match status" value="1"/>
</dbReference>
<dbReference type="InterPro" id="IPR027417">
    <property type="entry name" value="P-loop_NTPase"/>
</dbReference>
<evidence type="ECO:0000256" key="9">
    <source>
        <dbReference type="ARBA" id="ARBA00022962"/>
    </source>
</evidence>
<dbReference type="NCBIfam" id="TIGR00337">
    <property type="entry name" value="PyrG"/>
    <property type="match status" value="1"/>
</dbReference>
<dbReference type="Pfam" id="PF06418">
    <property type="entry name" value="CTP_synth_N"/>
    <property type="match status" value="1"/>
</dbReference>
<evidence type="ECO:0000256" key="13">
    <source>
        <dbReference type="RuleBase" id="RU810713"/>
    </source>
</evidence>
<dbReference type="HAMAP" id="MF_01227">
    <property type="entry name" value="PyrG"/>
    <property type="match status" value="1"/>
</dbReference>
<feature type="region of interest" description="Disordered" evidence="14">
    <location>
        <begin position="535"/>
        <end position="558"/>
    </location>
</feature>
<dbReference type="EC" id="6.3.4.2" evidence="3 13"/>
<dbReference type="Gene3D" id="3.40.50.300">
    <property type="entry name" value="P-loop containing nucleotide triphosphate hydrolases"/>
    <property type="match status" value="1"/>
</dbReference>
<evidence type="ECO:0000256" key="14">
    <source>
        <dbReference type="SAM" id="MobiDB-lite"/>
    </source>
</evidence>
<dbReference type="InterPro" id="IPR033828">
    <property type="entry name" value="GATase1_CTP_Synthase"/>
</dbReference>
<sequence>MTTKFVFVTGGVVSSIGKGITVASLGRVLKSRGISVSVLKLDPYLNVDPGTMSPYQHGEVFVTCDGSETDLDLGHYERFIDVELTRASNLTAGQIYQDIISRERQGEFLGGTIQAIPHVTDAIKQHMLSLAASSEAEVIIVEVGGTVGDIEGLPFLEAIRQMRNEVGRDNVCYIHLTFLPFIMATGELKTKPTQHSVRELRSIGIQPDVIVCRSDYEVDEGIKRKISIHCDVPLSGVITLPTVDTVYEVPLILEDEGMGELVIETLRIESASRDLTSWAALVEGIKTPKHTLPIAVVGKYVDLQDSYISVKEALLHAGVSHDVDIDVRWVRSEDIEQQGPERLLDDVRGIVVPGGFGQRGVEGMILTAEYARTRMVPYLGLCLGLQVMVIEMARNGLGKAGANSTEFNPVTADPVIDIMPEQRVVTQMGGTMRLGEYPCELEADSKARAAYGVPSIGERHRHRFEFNNDYREAFESVGLWPTGLSPNRKLVEIMELAADKHPFMLGVQFHPEFRSRPNRPHPLFKEFVTAAKDTLREGGQHSLPLGGTKQGSDAKRTG</sequence>
<keyword evidence="4 13" id="KW-0436">Ligase</keyword>
<dbReference type="GO" id="GO:0005524">
    <property type="term" value="F:ATP binding"/>
    <property type="evidence" value="ECO:0007669"/>
    <property type="project" value="UniProtKB-KW"/>
</dbReference>
<dbReference type="InterPro" id="IPR029062">
    <property type="entry name" value="Class_I_gatase-like"/>
</dbReference>
<dbReference type="GO" id="GO:0097268">
    <property type="term" value="C:cytoophidium"/>
    <property type="evidence" value="ECO:0007669"/>
    <property type="project" value="UniProtKB-ARBA"/>
</dbReference>
<proteinExistence type="inferred from homology"/>
<dbReference type="Gene3D" id="3.40.50.880">
    <property type="match status" value="1"/>
</dbReference>
<dbReference type="GO" id="GO:0046872">
    <property type="term" value="F:metal ion binding"/>
    <property type="evidence" value="ECO:0007669"/>
    <property type="project" value="UniProtKB-KW"/>
</dbReference>
<dbReference type="GO" id="GO:0044210">
    <property type="term" value="P:'de novo' CTP biosynthetic process"/>
    <property type="evidence" value="ECO:0007669"/>
    <property type="project" value="UniProtKB-UniRule"/>
</dbReference>
<evidence type="ECO:0000259" key="15">
    <source>
        <dbReference type="Pfam" id="PF00117"/>
    </source>
</evidence>
<dbReference type="InterPro" id="IPR017456">
    <property type="entry name" value="CTP_synthase_N"/>
</dbReference>
<evidence type="ECO:0000256" key="4">
    <source>
        <dbReference type="ARBA" id="ARBA00022598"/>
    </source>
</evidence>
<evidence type="ECO:0000256" key="3">
    <source>
        <dbReference type="ARBA" id="ARBA00012291"/>
    </source>
</evidence>
<gene>
    <name evidence="17" type="ORF">GBAR_LOCUS17630</name>
</gene>
<dbReference type="Proteomes" id="UP001174909">
    <property type="component" value="Unassembled WGS sequence"/>
</dbReference>
<organism evidence="17 18">
    <name type="scientific">Geodia barretti</name>
    <name type="common">Barrett's horny sponge</name>
    <dbReference type="NCBI Taxonomy" id="519541"/>
    <lineage>
        <taxon>Eukaryota</taxon>
        <taxon>Metazoa</taxon>
        <taxon>Porifera</taxon>
        <taxon>Demospongiae</taxon>
        <taxon>Heteroscleromorpha</taxon>
        <taxon>Tetractinellida</taxon>
        <taxon>Astrophorina</taxon>
        <taxon>Geodiidae</taxon>
        <taxon>Geodia</taxon>
    </lineage>
</organism>
<comment type="pathway">
    <text evidence="1 13">Pyrimidine metabolism; CTP biosynthesis via de novo pathway; CTP from UDP: step 2/2.</text>
</comment>
<dbReference type="PANTHER" id="PTHR11550:SF0">
    <property type="entry name" value="CTP SYNTHASE-RELATED"/>
    <property type="match status" value="1"/>
</dbReference>
<evidence type="ECO:0000313" key="17">
    <source>
        <dbReference type="EMBL" id="CAI8031103.1"/>
    </source>
</evidence>
<name>A0AA35WRF5_GEOBA</name>
<dbReference type="CDD" id="cd03113">
    <property type="entry name" value="CTPS_N"/>
    <property type="match status" value="1"/>
</dbReference>
<dbReference type="FunFam" id="3.40.50.300:FF:000009">
    <property type="entry name" value="CTP synthase"/>
    <property type="match status" value="1"/>
</dbReference>
<keyword evidence="8" id="KW-0460">Magnesium</keyword>
<evidence type="ECO:0000313" key="18">
    <source>
        <dbReference type="Proteomes" id="UP001174909"/>
    </source>
</evidence>
<accession>A0AA35WRF5</accession>
<keyword evidence="6 13" id="KW-0547">Nucleotide-binding</keyword>
<keyword evidence="10 13" id="KW-0665">Pyrimidine biosynthesis</keyword>
<evidence type="ECO:0000256" key="11">
    <source>
        <dbReference type="ARBA" id="ARBA00047781"/>
    </source>
</evidence>
<keyword evidence="9 13" id="KW-0315">Glutamine amidotransferase</keyword>
<comment type="caution">
    <text evidence="17">The sequence shown here is derived from an EMBL/GenBank/DDBJ whole genome shotgun (WGS) entry which is preliminary data.</text>
</comment>
<comment type="function">
    <text evidence="13">Catalyzes the ATP-dependent amination of UTP to CTP with either L-glutamine or ammonia as the source of nitrogen.</text>
</comment>
<evidence type="ECO:0000256" key="10">
    <source>
        <dbReference type="ARBA" id="ARBA00022975"/>
    </source>
</evidence>
<dbReference type="AlphaFoldDB" id="A0AA35WRF5"/>
<comment type="similarity">
    <text evidence="2 13">Belongs to the CTP synthase family.</text>
</comment>
<dbReference type="NCBIfam" id="NF003792">
    <property type="entry name" value="PRK05380.1"/>
    <property type="match status" value="1"/>
</dbReference>
<dbReference type="GO" id="GO:0003883">
    <property type="term" value="F:CTP synthase activity"/>
    <property type="evidence" value="ECO:0007669"/>
    <property type="project" value="UniProtKB-UniRule"/>
</dbReference>
<evidence type="ECO:0000256" key="7">
    <source>
        <dbReference type="ARBA" id="ARBA00022840"/>
    </source>
</evidence>
<evidence type="ECO:0000256" key="5">
    <source>
        <dbReference type="ARBA" id="ARBA00022723"/>
    </source>
</evidence>